<dbReference type="Pfam" id="PF01553">
    <property type="entry name" value="Acyltransferase"/>
    <property type="match status" value="1"/>
</dbReference>
<evidence type="ECO:0000256" key="5">
    <source>
        <dbReference type="RuleBase" id="RU361267"/>
    </source>
</evidence>
<feature type="transmembrane region" description="Helical" evidence="6">
    <location>
        <begin position="6"/>
        <end position="25"/>
    </location>
</feature>
<dbReference type="GO" id="GO:0008654">
    <property type="term" value="P:phospholipid biosynthetic process"/>
    <property type="evidence" value="ECO:0007669"/>
    <property type="project" value="UniProtKB-KW"/>
</dbReference>
<evidence type="ECO:0000256" key="1">
    <source>
        <dbReference type="ARBA" id="ARBA00004728"/>
    </source>
</evidence>
<keyword evidence="5" id="KW-1208">Phospholipid metabolism</keyword>
<comment type="similarity">
    <text evidence="2 5">Belongs to the 1-acyl-sn-glycerol-3-phosphate acyltransferase family.</text>
</comment>
<keyword evidence="5" id="KW-0444">Lipid biosynthesis</keyword>
<evidence type="ECO:0000259" key="7">
    <source>
        <dbReference type="SMART" id="SM00563"/>
    </source>
</evidence>
<dbReference type="PANTHER" id="PTHR10434:SF11">
    <property type="entry name" value="1-ACYL-SN-GLYCEROL-3-PHOSPHATE ACYLTRANSFERASE"/>
    <property type="match status" value="1"/>
</dbReference>
<dbReference type="SUPFAM" id="SSF69593">
    <property type="entry name" value="Glycerol-3-phosphate (1)-acyltransferase"/>
    <property type="match status" value="1"/>
</dbReference>
<organism evidence="8 9">
    <name type="scientific">Ranatra chinensis</name>
    <dbReference type="NCBI Taxonomy" id="642074"/>
    <lineage>
        <taxon>Eukaryota</taxon>
        <taxon>Metazoa</taxon>
        <taxon>Ecdysozoa</taxon>
        <taxon>Arthropoda</taxon>
        <taxon>Hexapoda</taxon>
        <taxon>Insecta</taxon>
        <taxon>Pterygota</taxon>
        <taxon>Neoptera</taxon>
        <taxon>Paraneoptera</taxon>
        <taxon>Hemiptera</taxon>
        <taxon>Heteroptera</taxon>
        <taxon>Panheteroptera</taxon>
        <taxon>Nepomorpha</taxon>
        <taxon>Nepidae</taxon>
        <taxon>Ranatrinae</taxon>
        <taxon>Ranatra</taxon>
    </lineage>
</organism>
<evidence type="ECO:0000256" key="2">
    <source>
        <dbReference type="ARBA" id="ARBA00008655"/>
    </source>
</evidence>
<comment type="caution">
    <text evidence="8">The sequence shown here is derived from an EMBL/GenBank/DDBJ whole genome shotgun (WGS) entry which is preliminary data.</text>
</comment>
<name>A0ABD0YK55_9HEMI</name>
<accession>A0ABD0YK55</accession>
<feature type="domain" description="Phospholipid/glycerol acyltransferase" evidence="7">
    <location>
        <begin position="91"/>
        <end position="208"/>
    </location>
</feature>
<dbReference type="EC" id="2.3.1.51" evidence="5"/>
<evidence type="ECO:0000256" key="6">
    <source>
        <dbReference type="SAM" id="Phobius"/>
    </source>
</evidence>
<evidence type="ECO:0000256" key="4">
    <source>
        <dbReference type="ARBA" id="ARBA00023315"/>
    </source>
</evidence>
<sequence>MSLQEFFIISFFLVLPALYEWSNVFRYYFKFFVYYGIIMVTSVIVIPIMVWKPRNVENLILASLLCRNISDVLGLKWELRGGAHLTKEIPYVIVANHQSSIDILGMFELWPVMRRCTVVAKKELLYAWPFGLAAWLCGLIFIDRLNSEASRRAINRSISELRDSKTKMWVFPEGTRKNTGEIHAFKKGAFHAAISAQLPILPVVFTRFYFLKSEQKILDQGRVVVTVLPPIETTGLKLDDMPQLMAKTHATMVDVFESSSQQLLSQLKLDRNSDLPMPV</sequence>
<dbReference type="EMBL" id="JBFDAA010000006">
    <property type="protein sequence ID" value="KAL1131571.1"/>
    <property type="molecule type" value="Genomic_DNA"/>
</dbReference>
<dbReference type="SMART" id="SM00563">
    <property type="entry name" value="PlsC"/>
    <property type="match status" value="1"/>
</dbReference>
<evidence type="ECO:0000313" key="9">
    <source>
        <dbReference type="Proteomes" id="UP001558652"/>
    </source>
</evidence>
<dbReference type="Proteomes" id="UP001558652">
    <property type="component" value="Unassembled WGS sequence"/>
</dbReference>
<keyword evidence="6" id="KW-0812">Transmembrane</keyword>
<keyword evidence="4 5" id="KW-0012">Acyltransferase</keyword>
<dbReference type="CDD" id="cd07989">
    <property type="entry name" value="LPLAT_AGPAT-like"/>
    <property type="match status" value="1"/>
</dbReference>
<dbReference type="NCBIfam" id="TIGR00530">
    <property type="entry name" value="AGP_acyltrn"/>
    <property type="match status" value="1"/>
</dbReference>
<keyword evidence="5" id="KW-0594">Phospholipid biosynthesis</keyword>
<keyword evidence="6" id="KW-0472">Membrane</keyword>
<keyword evidence="3 5" id="KW-0808">Transferase</keyword>
<comment type="catalytic activity">
    <reaction evidence="5">
        <text>a 1-acyl-sn-glycero-3-phosphate + an acyl-CoA = a 1,2-diacyl-sn-glycero-3-phosphate + CoA</text>
        <dbReference type="Rhea" id="RHEA:19709"/>
        <dbReference type="ChEBI" id="CHEBI:57287"/>
        <dbReference type="ChEBI" id="CHEBI:57970"/>
        <dbReference type="ChEBI" id="CHEBI:58342"/>
        <dbReference type="ChEBI" id="CHEBI:58608"/>
        <dbReference type="EC" id="2.3.1.51"/>
    </reaction>
</comment>
<feature type="transmembrane region" description="Helical" evidence="6">
    <location>
        <begin position="124"/>
        <end position="142"/>
    </location>
</feature>
<comment type="domain">
    <text evidence="5">The HXXXXD motif is essential for acyltransferase activity and may constitute the binding site for the phosphate moiety of the glycerol-3-phosphate.</text>
</comment>
<feature type="transmembrane region" description="Helical" evidence="6">
    <location>
        <begin position="32"/>
        <end position="51"/>
    </location>
</feature>
<gene>
    <name evidence="8" type="ORF">AAG570_011186</name>
</gene>
<keyword evidence="9" id="KW-1185">Reference proteome</keyword>
<dbReference type="GO" id="GO:0003841">
    <property type="term" value="F:1-acylglycerol-3-phosphate O-acyltransferase activity"/>
    <property type="evidence" value="ECO:0007669"/>
    <property type="project" value="UniProtKB-UniRule"/>
</dbReference>
<keyword evidence="5" id="KW-0443">Lipid metabolism</keyword>
<dbReference type="InterPro" id="IPR004552">
    <property type="entry name" value="AGP_acyltrans"/>
</dbReference>
<reference evidence="8 9" key="1">
    <citation type="submission" date="2024-07" db="EMBL/GenBank/DDBJ databases">
        <title>Chromosome-level genome assembly of the water stick insect Ranatra chinensis (Heteroptera: Nepidae).</title>
        <authorList>
            <person name="Liu X."/>
        </authorList>
    </citation>
    <scope>NUCLEOTIDE SEQUENCE [LARGE SCALE GENOMIC DNA]</scope>
    <source>
        <strain evidence="8">Cailab_2021Rc</strain>
        <tissue evidence="8">Muscle</tissue>
    </source>
</reference>
<dbReference type="InterPro" id="IPR002123">
    <property type="entry name" value="Plipid/glycerol_acylTrfase"/>
</dbReference>
<keyword evidence="6" id="KW-1133">Transmembrane helix</keyword>
<dbReference type="PANTHER" id="PTHR10434">
    <property type="entry name" value="1-ACYL-SN-GLYCEROL-3-PHOSPHATE ACYLTRANSFERASE"/>
    <property type="match status" value="1"/>
</dbReference>
<evidence type="ECO:0000256" key="3">
    <source>
        <dbReference type="ARBA" id="ARBA00022679"/>
    </source>
</evidence>
<protein>
    <recommendedName>
        <fullName evidence="5">1-acyl-sn-glycerol-3-phosphate acyltransferase</fullName>
        <ecNumber evidence="5">2.3.1.51</ecNumber>
    </recommendedName>
</protein>
<comment type="pathway">
    <text evidence="1">Phospholipid metabolism; CDP-diacylglycerol biosynthesis; CDP-diacylglycerol from sn-glycerol 3-phosphate: step 2/3.</text>
</comment>
<proteinExistence type="inferred from homology"/>
<evidence type="ECO:0000313" key="8">
    <source>
        <dbReference type="EMBL" id="KAL1131571.1"/>
    </source>
</evidence>
<dbReference type="AlphaFoldDB" id="A0ABD0YK55"/>